<evidence type="ECO:0000256" key="2">
    <source>
        <dbReference type="ARBA" id="ARBA00022723"/>
    </source>
</evidence>
<dbReference type="SMART" id="SM00849">
    <property type="entry name" value="Lactamase_B"/>
    <property type="match status" value="1"/>
</dbReference>
<comment type="caution">
    <text evidence="7">The sequence shown here is derived from an EMBL/GenBank/DDBJ whole genome shotgun (WGS) entry which is preliminary data.</text>
</comment>
<dbReference type="AlphaFoldDB" id="A0A2V1P6N4"/>
<keyword evidence="4" id="KW-0862">Zinc</keyword>
<dbReference type="OrthoDB" id="9773738at2"/>
<sequence>MQINRRTLLKSGTAALGATALPGWAHAQMTLGNVQIDTLSDGNLVLPREFQFGDLPQDEVTEILARYGITGDEMTPDCNVTLMRDGTNTVLFDVGAGPNFMPSAGTLWEALDELGVYPEDVTHVVFTHAHPDHLWGLLDDFDDLVFPEAQYMIGRAERDYWLDPATPDTIGEARLAFAAGAIRYLGAIEDRLTTFEDGEEILPGIAARATFGHTPGHMAFELRGGSESVMVLGDCIGNAHVAFERPGWVSGSDQDQEMGAATRVALLDQLANDQMPFIGFHMPYPGIGRAEKSGDSYRFVAA</sequence>
<keyword evidence="2" id="KW-0479">Metal-binding</keyword>
<evidence type="ECO:0000256" key="3">
    <source>
        <dbReference type="ARBA" id="ARBA00022801"/>
    </source>
</evidence>
<evidence type="ECO:0000259" key="6">
    <source>
        <dbReference type="SMART" id="SM00849"/>
    </source>
</evidence>
<comment type="similarity">
    <text evidence="1">Belongs to the metallo-beta-lactamase superfamily.</text>
</comment>
<dbReference type="Pfam" id="PF00753">
    <property type="entry name" value="Lactamase_B"/>
    <property type="match status" value="1"/>
</dbReference>
<dbReference type="PROSITE" id="PS51318">
    <property type="entry name" value="TAT"/>
    <property type="match status" value="1"/>
</dbReference>
<name>A0A2V1P6N4_9RHOB</name>
<proteinExistence type="inferred from homology"/>
<dbReference type="InterPro" id="IPR051013">
    <property type="entry name" value="MBL_superfamily_lactonases"/>
</dbReference>
<keyword evidence="8" id="KW-1185">Reference proteome</keyword>
<dbReference type="Proteomes" id="UP000245293">
    <property type="component" value="Unassembled WGS sequence"/>
</dbReference>
<dbReference type="PANTHER" id="PTHR42978:SF6">
    <property type="entry name" value="QUORUM-QUENCHING LACTONASE YTNP-RELATED"/>
    <property type="match status" value="1"/>
</dbReference>
<keyword evidence="3 7" id="KW-0378">Hydrolase</keyword>
<dbReference type="EMBL" id="QETF01000008">
    <property type="protein sequence ID" value="PWG16892.1"/>
    <property type="molecule type" value="Genomic_DNA"/>
</dbReference>
<dbReference type="PANTHER" id="PTHR42978">
    <property type="entry name" value="QUORUM-QUENCHING LACTONASE YTNP-RELATED-RELATED"/>
    <property type="match status" value="1"/>
</dbReference>
<protein>
    <submittedName>
        <fullName evidence="7">MBL fold metallo-hydrolase</fullName>
    </submittedName>
</protein>
<dbReference type="Gene3D" id="3.60.15.10">
    <property type="entry name" value="Ribonuclease Z/Hydroxyacylglutathione hydrolase-like"/>
    <property type="match status" value="1"/>
</dbReference>
<organism evidence="7 8">
    <name type="scientific">Salibaculum griseiflavum</name>
    <dbReference type="NCBI Taxonomy" id="1914409"/>
    <lineage>
        <taxon>Bacteria</taxon>
        <taxon>Pseudomonadati</taxon>
        <taxon>Pseudomonadota</taxon>
        <taxon>Alphaproteobacteria</taxon>
        <taxon>Rhodobacterales</taxon>
        <taxon>Roseobacteraceae</taxon>
        <taxon>Salibaculum</taxon>
    </lineage>
</organism>
<evidence type="ECO:0000256" key="4">
    <source>
        <dbReference type="ARBA" id="ARBA00022833"/>
    </source>
</evidence>
<evidence type="ECO:0000256" key="1">
    <source>
        <dbReference type="ARBA" id="ARBA00007749"/>
    </source>
</evidence>
<reference evidence="8" key="1">
    <citation type="submission" date="2018-05" db="EMBL/GenBank/DDBJ databases">
        <authorList>
            <person name="Du Z."/>
            <person name="Wang X."/>
        </authorList>
    </citation>
    <scope>NUCLEOTIDE SEQUENCE [LARGE SCALE GENOMIC DNA]</scope>
    <source>
        <strain evidence="8">WDS4C29</strain>
    </source>
</reference>
<feature type="domain" description="Metallo-beta-lactamase" evidence="6">
    <location>
        <begin position="77"/>
        <end position="281"/>
    </location>
</feature>
<dbReference type="GO" id="GO:0016787">
    <property type="term" value="F:hydrolase activity"/>
    <property type="evidence" value="ECO:0007669"/>
    <property type="project" value="UniProtKB-KW"/>
</dbReference>
<dbReference type="GO" id="GO:0046872">
    <property type="term" value="F:metal ion binding"/>
    <property type="evidence" value="ECO:0007669"/>
    <property type="project" value="UniProtKB-KW"/>
</dbReference>
<keyword evidence="5" id="KW-0732">Signal</keyword>
<evidence type="ECO:0000256" key="5">
    <source>
        <dbReference type="SAM" id="SignalP"/>
    </source>
</evidence>
<evidence type="ECO:0000313" key="7">
    <source>
        <dbReference type="EMBL" id="PWG16892.1"/>
    </source>
</evidence>
<evidence type="ECO:0000313" key="8">
    <source>
        <dbReference type="Proteomes" id="UP000245293"/>
    </source>
</evidence>
<dbReference type="RefSeq" id="WP_109388686.1">
    <property type="nucleotide sequence ID" value="NZ_QETF01000008.1"/>
</dbReference>
<dbReference type="InterPro" id="IPR006311">
    <property type="entry name" value="TAT_signal"/>
</dbReference>
<gene>
    <name evidence="7" type="ORF">DFK10_08940</name>
</gene>
<dbReference type="InterPro" id="IPR036866">
    <property type="entry name" value="RibonucZ/Hydroxyglut_hydro"/>
</dbReference>
<dbReference type="CDD" id="cd07720">
    <property type="entry name" value="OPHC2-like_MBL-fold"/>
    <property type="match status" value="1"/>
</dbReference>
<accession>A0A2V1P6N4</accession>
<feature type="chain" id="PRO_5016152214" evidence="5">
    <location>
        <begin position="28"/>
        <end position="302"/>
    </location>
</feature>
<dbReference type="InterPro" id="IPR001279">
    <property type="entry name" value="Metallo-B-lactamas"/>
</dbReference>
<feature type="signal peptide" evidence="5">
    <location>
        <begin position="1"/>
        <end position="27"/>
    </location>
</feature>
<dbReference type="SUPFAM" id="SSF56281">
    <property type="entry name" value="Metallo-hydrolase/oxidoreductase"/>
    <property type="match status" value="1"/>
</dbReference>